<reference evidence="4" key="1">
    <citation type="submission" date="2016-06" db="UniProtKB">
        <authorList>
            <consortium name="WormBaseParasite"/>
        </authorList>
    </citation>
    <scope>IDENTIFICATION</scope>
</reference>
<dbReference type="EMBL" id="UYRT01090308">
    <property type="protein sequence ID" value="VDN35897.1"/>
    <property type="molecule type" value="Genomic_DNA"/>
</dbReference>
<evidence type="ECO:0000256" key="1">
    <source>
        <dbReference type="SAM" id="Coils"/>
    </source>
</evidence>
<evidence type="ECO:0000313" key="3">
    <source>
        <dbReference type="Proteomes" id="UP000271098"/>
    </source>
</evidence>
<reference evidence="2 3" key="2">
    <citation type="submission" date="2018-11" db="EMBL/GenBank/DDBJ databases">
        <authorList>
            <consortium name="Pathogen Informatics"/>
        </authorList>
    </citation>
    <scope>NUCLEOTIDE SEQUENCE [LARGE SCALE GENOMIC DNA]</scope>
</reference>
<keyword evidence="3" id="KW-1185">Reference proteome</keyword>
<sequence length="162" mass="18817">METTMKTMKQPLIKYFLAPSCLAAQDTGCVEFDDMSTEDTSATNLLKYELEVARKKVLELEKEKELIIMNSELLKTEVESSESSEKAHWFEMLSNHDVSSICSYYQERLSNLHGDIEHMRSRALYYKYEASFASADFLLFHDFNIFTDQFLEEKSAMLSTED</sequence>
<accession>A0A183EHD1</accession>
<name>A0A183EHD1_9BILA</name>
<evidence type="ECO:0000313" key="2">
    <source>
        <dbReference type="EMBL" id="VDN35897.1"/>
    </source>
</evidence>
<evidence type="ECO:0000313" key="4">
    <source>
        <dbReference type="WBParaSite" id="GPUH_0002039701-mRNA-1"/>
    </source>
</evidence>
<dbReference type="AlphaFoldDB" id="A0A183EHD1"/>
<proteinExistence type="predicted"/>
<dbReference type="Proteomes" id="UP000271098">
    <property type="component" value="Unassembled WGS sequence"/>
</dbReference>
<protein>
    <submittedName>
        <fullName evidence="4">GTD-binding domain-containing protein</fullName>
    </submittedName>
</protein>
<keyword evidence="1" id="KW-0175">Coiled coil</keyword>
<gene>
    <name evidence="2" type="ORF">GPUH_LOCUS20372</name>
</gene>
<organism evidence="4">
    <name type="scientific">Gongylonema pulchrum</name>
    <dbReference type="NCBI Taxonomy" id="637853"/>
    <lineage>
        <taxon>Eukaryota</taxon>
        <taxon>Metazoa</taxon>
        <taxon>Ecdysozoa</taxon>
        <taxon>Nematoda</taxon>
        <taxon>Chromadorea</taxon>
        <taxon>Rhabditida</taxon>
        <taxon>Spirurina</taxon>
        <taxon>Spiruromorpha</taxon>
        <taxon>Spiruroidea</taxon>
        <taxon>Gongylonematidae</taxon>
        <taxon>Gongylonema</taxon>
    </lineage>
</organism>
<feature type="coiled-coil region" evidence="1">
    <location>
        <begin position="43"/>
        <end position="70"/>
    </location>
</feature>
<dbReference type="WBParaSite" id="GPUH_0002039701-mRNA-1">
    <property type="protein sequence ID" value="GPUH_0002039701-mRNA-1"/>
    <property type="gene ID" value="GPUH_0002039701"/>
</dbReference>